<evidence type="ECO:0000256" key="2">
    <source>
        <dbReference type="SAM" id="Phobius"/>
    </source>
</evidence>
<keyword evidence="4" id="KW-1185">Reference proteome</keyword>
<protein>
    <submittedName>
        <fullName evidence="3">Uncharacterized protein</fullName>
    </submittedName>
</protein>
<gene>
    <name evidence="3" type="ORF">CYCCA115_LOCUS5760</name>
</gene>
<proteinExistence type="predicted"/>
<keyword evidence="2" id="KW-0472">Membrane</keyword>
<dbReference type="GO" id="GO:0005254">
    <property type="term" value="F:chloride channel activity"/>
    <property type="evidence" value="ECO:0007669"/>
    <property type="project" value="InterPro"/>
</dbReference>
<evidence type="ECO:0000313" key="4">
    <source>
        <dbReference type="Proteomes" id="UP001295423"/>
    </source>
</evidence>
<name>A0AAD2CQZ6_9STRA</name>
<comment type="caution">
    <text evidence="3">The sequence shown here is derived from an EMBL/GenBank/DDBJ whole genome shotgun (WGS) entry which is preliminary data.</text>
</comment>
<feature type="region of interest" description="Disordered" evidence="1">
    <location>
        <begin position="259"/>
        <end position="297"/>
    </location>
</feature>
<evidence type="ECO:0000256" key="1">
    <source>
        <dbReference type="SAM" id="MobiDB-lite"/>
    </source>
</evidence>
<sequence>MIRHSDDATTTNTNGRVVKHRHHQQLQQLFLTVILLAFLPSLASAFTSRPFSHELNHAEVLPLRMFATDPSSSSKRRRGGHDFFPRASKTRQKASLLDDLGFPSSPGWRSDRLNKLTEWADNKTPNRPVVCEYEPDDWWLRRKWTGTVLRMVLRSCLILMGVCAALDWTTRRHVLATSGATWGLFSVPPSTEPMIQSLYGVKKLWEYQLTVTTFILTFFLGHAYSYWQNVYSTTRKIQGRINDFCMLLVMGAKRSKSSPTRNNFLDSSIDGSEEQHSITERMTSNNPFGNSNDDSDDTFSVNRGEFTTGSEELVRMCTRLIRLSHTFFWAAVPTASNGLTDSDAFLEDAEHSDLPIDNQHIGPLLLSTYGLKALVQNSQLTQREAEDLMNTELPPSQYAYVLLVWVGLYTMEGLEKGLLRGGAGFEENIVRQLTTLRATMFDIDDMRAGRMPLAYVQLVQVMVDTLTLLSPFALYPELGSLSIPLVGILTLFFRGLLKLSKSFLDCFGVEGFTGQNIRVDVLVSELNFGAARRWIRAAGRMSGRRCLNVNGLTLKKQL</sequence>
<keyword evidence="2" id="KW-0812">Transmembrane</keyword>
<feature type="transmembrane region" description="Helical" evidence="2">
    <location>
        <begin position="29"/>
        <end position="47"/>
    </location>
</feature>
<organism evidence="3 4">
    <name type="scientific">Cylindrotheca closterium</name>
    <dbReference type="NCBI Taxonomy" id="2856"/>
    <lineage>
        <taxon>Eukaryota</taxon>
        <taxon>Sar</taxon>
        <taxon>Stramenopiles</taxon>
        <taxon>Ochrophyta</taxon>
        <taxon>Bacillariophyta</taxon>
        <taxon>Bacillariophyceae</taxon>
        <taxon>Bacillariophycidae</taxon>
        <taxon>Bacillariales</taxon>
        <taxon>Bacillariaceae</taxon>
        <taxon>Cylindrotheca</taxon>
    </lineage>
</organism>
<dbReference type="EMBL" id="CAKOGP040000668">
    <property type="protein sequence ID" value="CAJ1937670.1"/>
    <property type="molecule type" value="Genomic_DNA"/>
</dbReference>
<keyword evidence="2" id="KW-1133">Transmembrane helix</keyword>
<evidence type="ECO:0000313" key="3">
    <source>
        <dbReference type="EMBL" id="CAJ1937670.1"/>
    </source>
</evidence>
<accession>A0AAD2CQZ6</accession>
<dbReference type="AlphaFoldDB" id="A0AAD2CQZ6"/>
<feature type="compositionally biased region" description="Polar residues" evidence="1">
    <location>
        <begin position="259"/>
        <end position="270"/>
    </location>
</feature>
<reference evidence="3" key="1">
    <citation type="submission" date="2023-08" db="EMBL/GenBank/DDBJ databases">
        <authorList>
            <person name="Audoor S."/>
            <person name="Bilcke G."/>
        </authorList>
    </citation>
    <scope>NUCLEOTIDE SEQUENCE</scope>
</reference>
<dbReference type="Proteomes" id="UP001295423">
    <property type="component" value="Unassembled WGS sequence"/>
</dbReference>
<feature type="compositionally biased region" description="Polar residues" evidence="1">
    <location>
        <begin position="280"/>
        <end position="297"/>
    </location>
</feature>